<evidence type="ECO:0000256" key="4">
    <source>
        <dbReference type="ARBA" id="ARBA00023037"/>
    </source>
</evidence>
<keyword evidence="8" id="KW-0130">Cell adhesion</keyword>
<comment type="similarity">
    <text evidence="2 8">Belongs to the integrin beta chain family.</text>
</comment>
<evidence type="ECO:0000256" key="1">
    <source>
        <dbReference type="ARBA" id="ARBA00004479"/>
    </source>
</evidence>
<name>A0A7L4KDU9_9AVES</name>
<dbReference type="AlphaFoldDB" id="A0A7L4KDU9"/>
<evidence type="ECO:0000256" key="3">
    <source>
        <dbReference type="ARBA" id="ARBA00022692"/>
    </source>
</evidence>
<sequence>WAQSSPRCDLRANLLQNGCGQDYIEFPTSTITILQDRPLSNKGSGGSTTTQMRPQKIKLNLRPVRQVEDYPVDIYYLMDLSNSMKDDLGKIQNLGTKLASEMRK</sequence>
<feature type="domain" description="Integrin beta subunit VWA" evidence="10">
    <location>
        <begin position="68"/>
        <end position="104"/>
    </location>
</feature>
<dbReference type="Proteomes" id="UP000519239">
    <property type="component" value="Unassembled WGS sequence"/>
</dbReference>
<keyword evidence="7" id="KW-0325">Glycoprotein</keyword>
<dbReference type="SUPFAM" id="SSF53300">
    <property type="entry name" value="vWA-like"/>
    <property type="match status" value="1"/>
</dbReference>
<evidence type="ECO:0000313" key="11">
    <source>
        <dbReference type="EMBL" id="NXY50937.1"/>
    </source>
</evidence>
<comment type="subcellular location">
    <subcellularLocation>
        <location evidence="8">Cell membrane</location>
        <topology evidence="8">Single-pass type I membrane protein</topology>
    </subcellularLocation>
    <subcellularLocation>
        <location evidence="1">Membrane</location>
        <topology evidence="1">Single-pass type I membrane protein</topology>
    </subcellularLocation>
</comment>
<comment type="caution">
    <text evidence="11">The sequence shown here is derived from an EMBL/GenBank/DDBJ whole genome shotgun (WGS) entry which is preliminary data.</text>
</comment>
<dbReference type="EMBL" id="VWPQ01012898">
    <property type="protein sequence ID" value="NXY50937.1"/>
    <property type="molecule type" value="Genomic_DNA"/>
</dbReference>
<dbReference type="GO" id="GO:0005925">
    <property type="term" value="C:focal adhesion"/>
    <property type="evidence" value="ECO:0007669"/>
    <property type="project" value="TreeGrafter"/>
</dbReference>
<dbReference type="Gene3D" id="3.30.1680.10">
    <property type="entry name" value="ligand-binding face of the semaphorins, domain 2"/>
    <property type="match status" value="1"/>
</dbReference>
<dbReference type="GO" id="GO:0007229">
    <property type="term" value="P:integrin-mediated signaling pathway"/>
    <property type="evidence" value="ECO:0007669"/>
    <property type="project" value="UniProtKB-KW"/>
</dbReference>
<keyword evidence="4 8" id="KW-0401">Integrin</keyword>
<dbReference type="GO" id="GO:0005178">
    <property type="term" value="F:integrin binding"/>
    <property type="evidence" value="ECO:0007669"/>
    <property type="project" value="TreeGrafter"/>
</dbReference>
<feature type="non-terminal residue" evidence="11">
    <location>
        <position position="1"/>
    </location>
</feature>
<dbReference type="GO" id="GO:0009986">
    <property type="term" value="C:cell surface"/>
    <property type="evidence" value="ECO:0007669"/>
    <property type="project" value="TreeGrafter"/>
</dbReference>
<dbReference type="GO" id="GO:0007160">
    <property type="term" value="P:cell-matrix adhesion"/>
    <property type="evidence" value="ECO:0007669"/>
    <property type="project" value="TreeGrafter"/>
</dbReference>
<dbReference type="GO" id="GO:0070527">
    <property type="term" value="P:platelet aggregation"/>
    <property type="evidence" value="ECO:0007669"/>
    <property type="project" value="TreeGrafter"/>
</dbReference>
<dbReference type="InterPro" id="IPR002369">
    <property type="entry name" value="Integrin_bsu_VWA"/>
</dbReference>
<gene>
    <name evidence="11" type="primary">Itgb3</name>
    <name evidence="11" type="ORF">CEUAER_R05939</name>
</gene>
<dbReference type="OrthoDB" id="410592at2759"/>
<keyword evidence="3 8" id="KW-0812">Transmembrane</keyword>
<protein>
    <recommendedName>
        <fullName evidence="8">Integrin beta</fullName>
    </recommendedName>
</protein>
<dbReference type="GO" id="GO:0016477">
    <property type="term" value="P:cell migration"/>
    <property type="evidence" value="ECO:0007669"/>
    <property type="project" value="TreeGrafter"/>
</dbReference>
<proteinExistence type="inferred from homology"/>
<keyword evidence="6" id="KW-1015">Disulfide bond</keyword>
<dbReference type="GO" id="GO:0008305">
    <property type="term" value="C:integrin complex"/>
    <property type="evidence" value="ECO:0007669"/>
    <property type="project" value="TreeGrafter"/>
</dbReference>
<dbReference type="PRINTS" id="PR01186">
    <property type="entry name" value="INTEGRINB"/>
</dbReference>
<reference evidence="11 12" key="1">
    <citation type="submission" date="2019-09" db="EMBL/GenBank/DDBJ databases">
        <title>Bird 10,000 Genomes (B10K) Project - Family phase.</title>
        <authorList>
            <person name="Zhang G."/>
        </authorList>
    </citation>
    <scope>NUCLEOTIDE SEQUENCE [LARGE SCALE GENOMIC DNA]</scope>
    <source>
        <strain evidence="11">B10K-CU-031-02</strain>
        <tissue evidence="11">Muscle</tissue>
    </source>
</reference>
<keyword evidence="5" id="KW-0472">Membrane</keyword>
<accession>A0A7L4KDU9</accession>
<evidence type="ECO:0000256" key="8">
    <source>
        <dbReference type="RuleBase" id="RU000633"/>
    </source>
</evidence>
<evidence type="ECO:0000256" key="7">
    <source>
        <dbReference type="ARBA" id="ARBA00023180"/>
    </source>
</evidence>
<dbReference type="InterPro" id="IPR036465">
    <property type="entry name" value="vWFA_dom_sf"/>
</dbReference>
<evidence type="ECO:0000259" key="10">
    <source>
        <dbReference type="Pfam" id="PF00362"/>
    </source>
</evidence>
<dbReference type="GO" id="GO:0045202">
    <property type="term" value="C:synapse"/>
    <property type="evidence" value="ECO:0007669"/>
    <property type="project" value="TreeGrafter"/>
</dbReference>
<evidence type="ECO:0000256" key="2">
    <source>
        <dbReference type="ARBA" id="ARBA00007449"/>
    </source>
</evidence>
<feature type="non-terminal residue" evidence="11">
    <location>
        <position position="104"/>
    </location>
</feature>
<organism evidence="11 12">
    <name type="scientific">Ceuthmochares aereus</name>
    <dbReference type="NCBI Taxonomy" id="1961834"/>
    <lineage>
        <taxon>Eukaryota</taxon>
        <taxon>Metazoa</taxon>
        <taxon>Chordata</taxon>
        <taxon>Craniata</taxon>
        <taxon>Vertebrata</taxon>
        <taxon>Euteleostomi</taxon>
        <taxon>Archelosauria</taxon>
        <taxon>Archosauria</taxon>
        <taxon>Dinosauria</taxon>
        <taxon>Saurischia</taxon>
        <taxon>Theropoda</taxon>
        <taxon>Coelurosauria</taxon>
        <taxon>Aves</taxon>
        <taxon>Neognathae</taxon>
        <taxon>Neoaves</taxon>
        <taxon>Otidimorphae</taxon>
        <taxon>Cuculiformes</taxon>
        <taxon>Cuculidae</taxon>
        <taxon>Ceuthmochares</taxon>
    </lineage>
</organism>
<dbReference type="Gene3D" id="3.40.50.410">
    <property type="entry name" value="von Willebrand factor, type A domain"/>
    <property type="match status" value="1"/>
</dbReference>
<dbReference type="GO" id="GO:0070051">
    <property type="term" value="F:fibrinogen binding"/>
    <property type="evidence" value="ECO:0007669"/>
    <property type="project" value="TreeGrafter"/>
</dbReference>
<dbReference type="PANTHER" id="PTHR10082">
    <property type="entry name" value="INTEGRIN BETA SUBUNIT"/>
    <property type="match status" value="1"/>
</dbReference>
<dbReference type="InterPro" id="IPR015812">
    <property type="entry name" value="Integrin_bsu"/>
</dbReference>
<dbReference type="PANTHER" id="PTHR10082:SF25">
    <property type="entry name" value="INTEGRIN BETA-3"/>
    <property type="match status" value="1"/>
</dbReference>
<evidence type="ECO:0000256" key="6">
    <source>
        <dbReference type="ARBA" id="ARBA00023157"/>
    </source>
</evidence>
<feature type="region of interest" description="Disordered" evidence="9">
    <location>
        <begin position="36"/>
        <end position="55"/>
    </location>
</feature>
<evidence type="ECO:0000256" key="5">
    <source>
        <dbReference type="ARBA" id="ARBA00023136"/>
    </source>
</evidence>
<dbReference type="GO" id="GO:0001968">
    <property type="term" value="F:fibronectin binding"/>
    <property type="evidence" value="ECO:0007669"/>
    <property type="project" value="TreeGrafter"/>
</dbReference>
<evidence type="ECO:0000313" key="12">
    <source>
        <dbReference type="Proteomes" id="UP000519239"/>
    </source>
</evidence>
<keyword evidence="12" id="KW-1185">Reference proteome</keyword>
<dbReference type="GO" id="GO:0033627">
    <property type="term" value="P:cell adhesion mediated by integrin"/>
    <property type="evidence" value="ECO:0007669"/>
    <property type="project" value="TreeGrafter"/>
</dbReference>
<dbReference type="Pfam" id="PF00362">
    <property type="entry name" value="Integrin_beta"/>
    <property type="match status" value="1"/>
</dbReference>
<evidence type="ECO:0000256" key="9">
    <source>
        <dbReference type="SAM" id="MobiDB-lite"/>
    </source>
</evidence>